<dbReference type="KEGG" id="tped:TPE_0057"/>
<feature type="region of interest" description="Disordered" evidence="1">
    <location>
        <begin position="22"/>
        <end position="51"/>
    </location>
</feature>
<proteinExistence type="predicted"/>
<evidence type="ECO:0000313" key="3">
    <source>
        <dbReference type="Proteomes" id="UP000015620"/>
    </source>
</evidence>
<reference evidence="2 3" key="1">
    <citation type="journal article" date="2013" name="PLoS ONE">
        <title>Genome-Wide Relatedness of Treponema pedis, from Gingiva and Necrotic Skin Lesions of Pigs, with the Human Oral Pathogen Treponema denticola.</title>
        <authorList>
            <person name="Svartstrom O."/>
            <person name="Mushtaq M."/>
            <person name="Pringle M."/>
            <person name="Segerman B."/>
        </authorList>
    </citation>
    <scope>NUCLEOTIDE SEQUENCE [LARGE SCALE GENOMIC DNA]</scope>
    <source>
        <strain evidence="2">T A4</strain>
    </source>
</reference>
<evidence type="ECO:0000256" key="1">
    <source>
        <dbReference type="SAM" id="MobiDB-lite"/>
    </source>
</evidence>
<gene>
    <name evidence="2" type="ORF">TPE_0057</name>
</gene>
<dbReference type="AlphaFoldDB" id="S5ZRD1"/>
<organism evidence="2 3">
    <name type="scientific">Treponema pedis str. T A4</name>
    <dbReference type="NCBI Taxonomy" id="1291379"/>
    <lineage>
        <taxon>Bacteria</taxon>
        <taxon>Pseudomonadati</taxon>
        <taxon>Spirochaetota</taxon>
        <taxon>Spirochaetia</taxon>
        <taxon>Spirochaetales</taxon>
        <taxon>Treponemataceae</taxon>
        <taxon>Treponema</taxon>
    </lineage>
</organism>
<accession>S5ZRD1</accession>
<keyword evidence="3" id="KW-1185">Reference proteome</keyword>
<evidence type="ECO:0000313" key="2">
    <source>
        <dbReference type="EMBL" id="AGT42560.1"/>
    </source>
</evidence>
<protein>
    <submittedName>
        <fullName evidence="2">Uncharacterized protein</fullName>
    </submittedName>
</protein>
<dbReference type="PATRIC" id="fig|1291379.3.peg.58"/>
<sequence>MNSSTLKTLADFALLAVKIKPQSTQSTQRKTRGKGKQQYPENLSGLCALSG</sequence>
<dbReference type="Proteomes" id="UP000015620">
    <property type="component" value="Chromosome"/>
</dbReference>
<name>S5ZRD1_9SPIR</name>
<dbReference type="STRING" id="1291379.TPE_0057"/>
<dbReference type="EMBL" id="CP004120">
    <property type="protein sequence ID" value="AGT42560.1"/>
    <property type="molecule type" value="Genomic_DNA"/>
</dbReference>
<dbReference type="HOGENOM" id="CLU_3105044_0_0_12"/>